<dbReference type="EMBL" id="JBEDUW010000005">
    <property type="protein sequence ID" value="KAK9927452.1"/>
    <property type="molecule type" value="Genomic_DNA"/>
</dbReference>
<dbReference type="PROSITE" id="PS51257">
    <property type="entry name" value="PROKAR_LIPOPROTEIN"/>
    <property type="match status" value="1"/>
</dbReference>
<organism evidence="2 3">
    <name type="scientific">Rubus argutus</name>
    <name type="common">Southern blackberry</name>
    <dbReference type="NCBI Taxonomy" id="59490"/>
    <lineage>
        <taxon>Eukaryota</taxon>
        <taxon>Viridiplantae</taxon>
        <taxon>Streptophyta</taxon>
        <taxon>Embryophyta</taxon>
        <taxon>Tracheophyta</taxon>
        <taxon>Spermatophyta</taxon>
        <taxon>Magnoliopsida</taxon>
        <taxon>eudicotyledons</taxon>
        <taxon>Gunneridae</taxon>
        <taxon>Pentapetalae</taxon>
        <taxon>rosids</taxon>
        <taxon>fabids</taxon>
        <taxon>Rosales</taxon>
        <taxon>Rosaceae</taxon>
        <taxon>Rosoideae</taxon>
        <taxon>Rosoideae incertae sedis</taxon>
        <taxon>Rubus</taxon>
    </lineage>
</organism>
<evidence type="ECO:0000256" key="1">
    <source>
        <dbReference type="SAM" id="Phobius"/>
    </source>
</evidence>
<reference evidence="2 3" key="1">
    <citation type="journal article" date="2023" name="G3 (Bethesda)">
        <title>A chromosome-length genome assembly and annotation of blackberry (Rubus argutus, cv. 'Hillquist').</title>
        <authorList>
            <person name="Bruna T."/>
            <person name="Aryal R."/>
            <person name="Dudchenko O."/>
            <person name="Sargent D.J."/>
            <person name="Mead D."/>
            <person name="Buti M."/>
            <person name="Cavallini A."/>
            <person name="Hytonen T."/>
            <person name="Andres J."/>
            <person name="Pham M."/>
            <person name="Weisz D."/>
            <person name="Mascagni F."/>
            <person name="Usai G."/>
            <person name="Natali L."/>
            <person name="Bassil N."/>
            <person name="Fernandez G.E."/>
            <person name="Lomsadze A."/>
            <person name="Armour M."/>
            <person name="Olukolu B."/>
            <person name="Poorten T."/>
            <person name="Britton C."/>
            <person name="Davik J."/>
            <person name="Ashrafi H."/>
            <person name="Aiden E.L."/>
            <person name="Borodovsky M."/>
            <person name="Worthington M."/>
        </authorList>
    </citation>
    <scope>NUCLEOTIDE SEQUENCE [LARGE SCALE GENOMIC DNA]</scope>
    <source>
        <strain evidence="2">PI 553951</strain>
    </source>
</reference>
<accession>A0AAW1WVM7</accession>
<dbReference type="AlphaFoldDB" id="A0AAW1WVM7"/>
<name>A0AAW1WVM7_RUBAR</name>
<evidence type="ECO:0000313" key="2">
    <source>
        <dbReference type="EMBL" id="KAK9927452.1"/>
    </source>
</evidence>
<comment type="caution">
    <text evidence="2">The sequence shown here is derived from an EMBL/GenBank/DDBJ whole genome shotgun (WGS) entry which is preliminary data.</text>
</comment>
<evidence type="ECO:0000313" key="3">
    <source>
        <dbReference type="Proteomes" id="UP001457282"/>
    </source>
</evidence>
<protein>
    <submittedName>
        <fullName evidence="2">Uncharacterized protein</fullName>
    </submittedName>
</protein>
<feature type="transmembrane region" description="Helical" evidence="1">
    <location>
        <begin position="29"/>
        <end position="53"/>
    </location>
</feature>
<keyword evidence="1" id="KW-1133">Transmembrane helix</keyword>
<keyword evidence="1" id="KW-0812">Transmembrane</keyword>
<dbReference type="Proteomes" id="UP001457282">
    <property type="component" value="Unassembled WGS sequence"/>
</dbReference>
<sequence length="91" mass="9921">MVKNEGGVDGQCLLHPPPAFDVNLYHFTLIGWCGCHVTTGPVLLLMLTVPCLLSKSGLGFHFWSLCCIFNATVKGANGPKEKNLLRDYITS</sequence>
<keyword evidence="3" id="KW-1185">Reference proteome</keyword>
<keyword evidence="1" id="KW-0472">Membrane</keyword>
<gene>
    <name evidence="2" type="ORF">M0R45_024635</name>
</gene>
<proteinExistence type="predicted"/>